<dbReference type="OrthoDB" id="975426at2"/>
<organism evidence="2 3">
    <name type="scientific">Vicingus serpentipes</name>
    <dbReference type="NCBI Taxonomy" id="1926625"/>
    <lineage>
        <taxon>Bacteria</taxon>
        <taxon>Pseudomonadati</taxon>
        <taxon>Bacteroidota</taxon>
        <taxon>Flavobacteriia</taxon>
        <taxon>Flavobacteriales</taxon>
        <taxon>Vicingaceae</taxon>
        <taxon>Vicingus</taxon>
    </lineage>
</organism>
<dbReference type="Proteomes" id="UP000321721">
    <property type="component" value="Unassembled WGS sequence"/>
</dbReference>
<reference evidence="2 3" key="1">
    <citation type="submission" date="2019-08" db="EMBL/GenBank/DDBJ databases">
        <title>Genome of Vicingus serpentipes NCIMB 15042.</title>
        <authorList>
            <person name="Bowman J.P."/>
        </authorList>
    </citation>
    <scope>NUCLEOTIDE SEQUENCE [LARGE SCALE GENOMIC DNA]</scope>
    <source>
        <strain evidence="2 3">NCIMB 15042</strain>
    </source>
</reference>
<evidence type="ECO:0000259" key="1">
    <source>
        <dbReference type="Pfam" id="PF18990"/>
    </source>
</evidence>
<proteinExistence type="predicted"/>
<dbReference type="RefSeq" id="WP_147099816.1">
    <property type="nucleotide sequence ID" value="NZ_VOOS01000003.1"/>
</dbReference>
<dbReference type="EMBL" id="VOOS01000003">
    <property type="protein sequence ID" value="TXB65082.1"/>
    <property type="molecule type" value="Genomic_DNA"/>
</dbReference>
<comment type="caution">
    <text evidence="2">The sequence shown here is derived from an EMBL/GenBank/DDBJ whole genome shotgun (WGS) entry which is preliminary data.</text>
</comment>
<dbReference type="Pfam" id="PF18990">
    <property type="entry name" value="DUF5723"/>
    <property type="match status" value="1"/>
</dbReference>
<protein>
    <recommendedName>
        <fullName evidence="1">DUF5723 domain-containing protein</fullName>
    </recommendedName>
</protein>
<dbReference type="InterPro" id="IPR043781">
    <property type="entry name" value="DUF5723"/>
</dbReference>
<evidence type="ECO:0000313" key="3">
    <source>
        <dbReference type="Proteomes" id="UP000321721"/>
    </source>
</evidence>
<evidence type="ECO:0000313" key="2">
    <source>
        <dbReference type="EMBL" id="TXB65082.1"/>
    </source>
</evidence>
<dbReference type="AlphaFoldDB" id="A0A5C6RUM5"/>
<name>A0A5C6RUM5_9FLAO</name>
<feature type="domain" description="DUF5723" evidence="1">
    <location>
        <begin position="41"/>
        <end position="394"/>
    </location>
</feature>
<sequence>MSKSFSLIIIFLLFGGLLQAQSFQNYFADTTQRLSIQTEASYFYGSNGVSNQFINHFITGEKIDKEDKQDAYKNLKSKNVFGADLNFSLNAEIPFDTLLGKSNMSLVVGVEMVEHADVFFTEDLFKLAFDGNKQFAGTSADFGGTNINYFNYQQFNIGYVKYKKQHGNIAREGVKFSIIKAQEHIAITVPRGKLFTEQYGRDISLDVNYIYNSSDTLNKGIGAFNGYGVSTDLFSEFYLKNNDKITVQVNDLGFIQWNKKSIQLEADSIFNYNGIEIDNVFDLNDSLVANISQDSLLNLIATDKSKGGYSIALPTLVNVFYTRQFNSKIKIDIGAQYKILANYIPLVYINIYFNFNPTFVAQTHFSYGGYGRFNTGLVFAKSFKNKFQCYLGSNNILAYFIPKATYSSSTFVGLKMYF</sequence>
<accession>A0A5C6RUM5</accession>
<keyword evidence="3" id="KW-1185">Reference proteome</keyword>
<gene>
    <name evidence="2" type="ORF">FRY74_06505</name>
</gene>